<name>A0ABS4P6U3_9GAMM</name>
<sequence>MTDLSILKFADPCAGELKTADNNKSASTVSLIYFSQLHDHVNAICSDSELNYETCQLIREAIRDLPFTVINKLRFNPMLIDVQDSGESFDTVNNRVFLRQLLAQGRKQSIDTVGEAEVEKLREAIIAELTSYADYWHEKKNSVCPIPLSSTARSANPQNYAALQKHADALQRKILSHLIGESLRRAFAGSEVAALASLLPDVVLTLKQIFADWKGSSHQLALNKLRHIVPGDSANQQIRALRLLLDTLVSVVEVIQDPKCSWVELQLRIGQLQQSCQPGQTLQQLLPLAVTERLHQGLRICALLAEKIAQQNAISGALNYAEWLTDTAWLNQLLPQNLHGLAAAGGEIYRIGQAMGTVRKLSPDASHLQQTEQLLRLISASGLHSQLSVYLGDQLDAVFSTLSGALTTLDTLRRLPQADAGTLLSGLATLLADSRLAFPSRLMAELTTSAVLLQQQVSDLPAWPADDRLQQSLWLMAVVNILATSPGLAGYLSPQFGWLLSLAQQAQSLGETAFAVKAPVGAAAQASWLTGLLSDTAVNHLLQMLLPETSFQPVKKVMDRLEQGCMVLEKVQTFPYQGSRSQQAGWILQLMAWPQAFGMLEMICPGHFGAVADKLQSLLQLHQKWLALPPDASWAMTLKAISDELLALGQQQIIARPELLLSVLKQYPQVVILHAAFNAQASMPASLTRRQQLEFIAYEMANALSGNWILLLRSIKQAPTWFCAVRQCYRWYRDPAKAEQALMHLASLLRDISGHPLLVKLLPALPGLYEIWRRFDLPAGALYTWRDLSQLVMLADNSSNSALQALMVEMEEELSKAIAALLIRSFDRVKDQLAAILPAAHATTIMPEADVPLASEVKKNIADFLRIQLAHLLDDQHKVITPPARVVLEQHLAALTDDYLRDYQTLYQNRHDAAVRALLVAPRELVDKSADASDSPKYQQDDEYWHDLLFCADLNAYQFLDRVQITGISFTGSSVHQLKNLLQPEPPRKSEFEAALQDRAIVALQSEIDSYELDNLCEEVFIVARPLLAKWITGSAMSTYAEWYKSMQQGKAFAPVTSSLSHHELWFRSSGQEAMLDLFSAELSRGINAAVLAALKEVKPGIVLVKSADVDKLADIYNDHLHQINEYGKRYNYANIRDHIISEEIQAVYDLGLSYSWQANSQRLETFHEPLEEQLQLDTAMQVVIDNEYKSYTMREIAMGAVFKDSGSFSSVYYDWQHGGSAHSVAYVAKLWELPGRVQERLQNVFAKLKHDIKAAESIKKLFSLSINACLYLVRNKLDKELAAEFGDIIDGFIKGEIAPEFLTIQSGELSQIIALKGKKNRRLLISAMDGNFNIVNEMEVNTISSGNARKLSVFDKTDISDEKLREWLSRHLLYAEQEKVDVAFMGAKFDSPSMVFSLPKKERNYRPIIYTVSADYRTELFRRYINKSAADADASIKTQFEKDVDRVLDLASYAAGALAFGMPGTLAGRLISLFLGLAVEPAIQVSKFLNADTHDEKDQAIWAMLFAGATGMLFDVPVVAKALRNRLAKQFLARKLTDGGKTAVLPEAVTKATTRAAPLDTTYRLQELVAQGKTGSIYQLEAGTFIKDYKPSVIAAKALSESDSAEKYSQILIEANNDSLALNRFYGPGSAMVEIYHGAEVVRGNIIIHINKIDGDSIDTVLKSFDEKKFYDLKYFLSDEILVNKKIIELFSRLKQNGISLDNVRWQDILFDNQKKTLNLLNFDGVKVRPKSNGEIIPLSSGELSKIKMDFRLERIKLKRQLDKIDLLDLTINNDIPLEKLTGPRCIVKRGGKAACVVSPLDMDLLKAKEKMLNDYLNGYSYQFEMKFTPELRRIRKVEDLSQYDYDIEKTLFRAHTAQKEDIVKNGLLRRVSLNENRYLTDFDIYLRDIFLHVGSNGTRGKALSLSTTRRVSESFLQDAEARSLVKIGIKDSEKGRFMSTPDIIKTYGGYALDKNLISDEEICNSLKSLEASFSEREVFFMGKYSGLKWGELPVRKCSVINAGNGIRKLSCI</sequence>
<gene>
    <name evidence="1" type="ORF">J2125_001569</name>
</gene>
<reference evidence="1 2" key="1">
    <citation type="submission" date="2021-03" db="EMBL/GenBank/DDBJ databases">
        <authorList>
            <person name="D'Agostino P."/>
            <person name="Huntemann M."/>
            <person name="Clum A."/>
            <person name="Spunde A."/>
            <person name="Palaniappan K."/>
            <person name="Ritter S."/>
            <person name="Mikhailova N."/>
            <person name="Chen I.-M."/>
            <person name="Stamatis D."/>
            <person name="Reddy T."/>
            <person name="O'Malley R."/>
            <person name="Daum C."/>
            <person name="Shapiro N."/>
            <person name="Ivanova N."/>
            <person name="Kyrpides N."/>
            <person name="Woyke T."/>
        </authorList>
    </citation>
    <scope>NUCLEOTIDE SEQUENCE [LARGE SCALE GENOMIC DNA]</scope>
    <source>
        <strain evidence="1 2">WS4403</strain>
    </source>
</reference>
<dbReference type="RefSeq" id="WP_209499482.1">
    <property type="nucleotide sequence ID" value="NZ_JAGGMQ010000001.1"/>
</dbReference>
<comment type="caution">
    <text evidence="1">The sequence shown here is derived from an EMBL/GenBank/DDBJ whole genome shotgun (WGS) entry which is preliminary data.</text>
</comment>
<proteinExistence type="predicted"/>
<evidence type="ECO:0000313" key="2">
    <source>
        <dbReference type="Proteomes" id="UP001195624"/>
    </source>
</evidence>
<evidence type="ECO:0000313" key="1">
    <source>
        <dbReference type="EMBL" id="MBP2168377.1"/>
    </source>
</evidence>
<reference evidence="2" key="2">
    <citation type="submission" date="2023-07" db="EMBL/GenBank/DDBJ databases">
        <title>Genome mining of underrepresented organisms for secondary metabolites.</title>
        <authorList>
            <person name="D'Agostino P.M."/>
        </authorList>
    </citation>
    <scope>NUCLEOTIDE SEQUENCE [LARGE SCALE GENOMIC DNA]</scope>
    <source>
        <strain evidence="2">WS4403</strain>
    </source>
</reference>
<keyword evidence="2" id="KW-1185">Reference proteome</keyword>
<protein>
    <submittedName>
        <fullName evidence="1">Uncharacterized protein</fullName>
    </submittedName>
</protein>
<accession>A0ABS4P6U3</accession>
<dbReference type="Proteomes" id="UP001195624">
    <property type="component" value="Unassembled WGS sequence"/>
</dbReference>
<dbReference type="EMBL" id="JAGGMQ010000001">
    <property type="protein sequence ID" value="MBP2168377.1"/>
    <property type="molecule type" value="Genomic_DNA"/>
</dbReference>
<organism evidence="1 2">
    <name type="scientific">Winslowiella toletana</name>
    <dbReference type="NCBI Taxonomy" id="92490"/>
    <lineage>
        <taxon>Bacteria</taxon>
        <taxon>Pseudomonadati</taxon>
        <taxon>Pseudomonadota</taxon>
        <taxon>Gammaproteobacteria</taxon>
        <taxon>Enterobacterales</taxon>
        <taxon>Erwiniaceae</taxon>
        <taxon>Winslowiella</taxon>
    </lineage>
</organism>